<keyword evidence="3" id="KW-1003">Cell membrane</keyword>
<keyword evidence="3" id="KW-0472">Membrane</keyword>
<evidence type="ECO:0000313" key="7">
    <source>
        <dbReference type="EMBL" id="QCK16953.1"/>
    </source>
</evidence>
<dbReference type="InterPro" id="IPR037232">
    <property type="entry name" value="NADH_quin_OxRdtase_su_C/D-like"/>
</dbReference>
<evidence type="ECO:0000256" key="1">
    <source>
        <dbReference type="ARBA" id="ARBA00007569"/>
    </source>
</evidence>
<gene>
    <name evidence="3" type="primary">nuoC</name>
    <name evidence="7" type="ORF">DCC35_20570</name>
</gene>
<dbReference type="PANTHER" id="PTHR10884">
    <property type="entry name" value="NADH DEHYDROGENASE UBIQUINONE IRON-SULFUR PROTEIN 3"/>
    <property type="match status" value="1"/>
</dbReference>
<accession>A0A4D7JQD5</accession>
<evidence type="ECO:0000256" key="3">
    <source>
        <dbReference type="HAMAP-Rule" id="MF_01357"/>
    </source>
</evidence>
<dbReference type="PROSITE" id="PS00542">
    <property type="entry name" value="COMPLEX1_30K"/>
    <property type="match status" value="1"/>
</dbReference>
<dbReference type="GO" id="GO:0050136">
    <property type="term" value="F:NADH dehydrogenase (quinone) (non-electrogenic) activity"/>
    <property type="evidence" value="ECO:0007669"/>
    <property type="project" value="UniProtKB-UniRule"/>
</dbReference>
<dbReference type="GO" id="GO:0008137">
    <property type="term" value="F:NADH dehydrogenase (ubiquinone) activity"/>
    <property type="evidence" value="ECO:0007669"/>
    <property type="project" value="InterPro"/>
</dbReference>
<comment type="catalytic activity">
    <reaction evidence="3 5">
        <text>a quinone + NADH + 5 H(+)(in) = a quinol + NAD(+) + 4 H(+)(out)</text>
        <dbReference type="Rhea" id="RHEA:57888"/>
        <dbReference type="ChEBI" id="CHEBI:15378"/>
        <dbReference type="ChEBI" id="CHEBI:24646"/>
        <dbReference type="ChEBI" id="CHEBI:57540"/>
        <dbReference type="ChEBI" id="CHEBI:57945"/>
        <dbReference type="ChEBI" id="CHEBI:132124"/>
    </reaction>
</comment>
<dbReference type="InterPro" id="IPR001268">
    <property type="entry name" value="NADH_UbQ_OxRdtase_30kDa_su"/>
</dbReference>
<dbReference type="HAMAP" id="MF_01357">
    <property type="entry name" value="NDH1_NuoC"/>
    <property type="match status" value="1"/>
</dbReference>
<dbReference type="OrthoDB" id="9803286at2"/>
<dbReference type="Gene3D" id="3.30.460.80">
    <property type="entry name" value="NADH:ubiquinone oxidoreductase, 30kDa subunit"/>
    <property type="match status" value="1"/>
</dbReference>
<comment type="similarity">
    <text evidence="1 3 4">Belongs to the complex I 30 kDa subunit family.</text>
</comment>
<protein>
    <recommendedName>
        <fullName evidence="3">NADH-quinone oxidoreductase subunit C</fullName>
        <ecNumber evidence="3">7.1.1.-</ecNumber>
    </recommendedName>
    <alternativeName>
        <fullName evidence="3">NADH dehydrogenase I subunit C</fullName>
    </alternativeName>
    <alternativeName>
        <fullName evidence="3">NDH-1 subunit C</fullName>
    </alternativeName>
</protein>
<dbReference type="GO" id="GO:0005886">
    <property type="term" value="C:plasma membrane"/>
    <property type="evidence" value="ECO:0007669"/>
    <property type="project" value="UniProtKB-SubCell"/>
</dbReference>
<keyword evidence="3 5" id="KW-0874">Quinone</keyword>
<dbReference type="SUPFAM" id="SSF143243">
    <property type="entry name" value="Nqo5-like"/>
    <property type="match status" value="1"/>
</dbReference>
<proteinExistence type="inferred from homology"/>
<keyword evidence="8" id="KW-1185">Reference proteome</keyword>
<dbReference type="RefSeq" id="WP_137092545.1">
    <property type="nucleotide sequence ID" value="NZ_CP028923.1"/>
</dbReference>
<dbReference type="KEGG" id="fpf:DCC35_20570"/>
<keyword evidence="3 4" id="KW-1278">Translocase</keyword>
<evidence type="ECO:0000256" key="4">
    <source>
        <dbReference type="RuleBase" id="RU003456"/>
    </source>
</evidence>
<keyword evidence="3 4" id="KW-0520">NAD</keyword>
<name>A0A4D7JQD5_9BACT</name>
<dbReference type="PANTHER" id="PTHR10884:SF14">
    <property type="entry name" value="NADH DEHYDROGENASE [UBIQUINONE] IRON-SULFUR PROTEIN 3, MITOCHONDRIAL"/>
    <property type="match status" value="1"/>
</dbReference>
<evidence type="ECO:0000259" key="6">
    <source>
        <dbReference type="Pfam" id="PF00329"/>
    </source>
</evidence>
<comment type="function">
    <text evidence="3">NDH-1 shuttles electrons from NADH, via FMN and iron-sulfur (Fe-S) centers, to quinones in the respiratory chain. The immediate electron acceptor for the enzyme in this species is believed to be a menaquinone. Couples the redox reaction to proton translocation (for every two electrons transferred, four hydrogen ions are translocated across the cytoplasmic membrane), and thus conserves the redox energy in a proton gradient.</text>
</comment>
<sequence>MEFQQIYLLLLNKFGEEVIIEKIENSSPQGIKVAKDKIFDVCRECNINNNLYFDSLSCLTGIDNGPEAGTLEVVYNLYSIPYGHQLMLKVEASRDLNEDNYPTVPSVTNIWQTADWHEREVFDLFGLKFENHPDLRRILMPEDWEGHPLRKDYVDMEKYHGVKVPYDDRENPAV</sequence>
<evidence type="ECO:0000256" key="2">
    <source>
        <dbReference type="ARBA" id="ARBA00022448"/>
    </source>
</evidence>
<dbReference type="NCBIfam" id="TIGR01961">
    <property type="entry name" value="NuoC_fam"/>
    <property type="match status" value="1"/>
</dbReference>
<keyword evidence="2 3" id="KW-0813">Transport</keyword>
<comment type="subunit">
    <text evidence="3">NDH-1 is composed of 14 different subunits. Subunits NuoB, C, D, E, F, and G constitute the peripheral sector of the complex.</text>
</comment>
<dbReference type="Pfam" id="PF00329">
    <property type="entry name" value="Complex1_30kDa"/>
    <property type="match status" value="1"/>
</dbReference>
<dbReference type="Proteomes" id="UP000298616">
    <property type="component" value="Chromosome"/>
</dbReference>
<dbReference type="InterPro" id="IPR020396">
    <property type="entry name" value="NADH_UbQ_OxRdtase_CS"/>
</dbReference>
<comment type="subcellular location">
    <subcellularLocation>
        <location evidence="3">Cell membrane</location>
        <topology evidence="3">Peripheral membrane protein</topology>
        <orientation evidence="3">Cytoplasmic side</orientation>
    </subcellularLocation>
</comment>
<organism evidence="7 8">
    <name type="scientific">Mangrovivirga cuniculi</name>
    <dbReference type="NCBI Taxonomy" id="2715131"/>
    <lineage>
        <taxon>Bacteria</taxon>
        <taxon>Pseudomonadati</taxon>
        <taxon>Bacteroidota</taxon>
        <taxon>Cytophagia</taxon>
        <taxon>Cytophagales</taxon>
        <taxon>Mangrovivirgaceae</taxon>
        <taxon>Mangrovivirga</taxon>
    </lineage>
</organism>
<feature type="domain" description="NADH:ubiquinone oxidoreductase 30kDa subunit" evidence="6">
    <location>
        <begin position="31"/>
        <end position="154"/>
    </location>
</feature>
<dbReference type="EMBL" id="CP028923">
    <property type="protein sequence ID" value="QCK16953.1"/>
    <property type="molecule type" value="Genomic_DNA"/>
</dbReference>
<evidence type="ECO:0000256" key="5">
    <source>
        <dbReference type="RuleBase" id="RU003582"/>
    </source>
</evidence>
<reference evidence="7 8" key="1">
    <citation type="submission" date="2018-04" db="EMBL/GenBank/DDBJ databases">
        <title>Complete genome uncultured novel isolate.</title>
        <authorList>
            <person name="Merlino G."/>
        </authorList>
    </citation>
    <scope>NUCLEOTIDE SEQUENCE [LARGE SCALE GENOMIC DNA]</scope>
    <source>
        <strain evidence="8">R1DC9</strain>
    </source>
</reference>
<dbReference type="EC" id="7.1.1.-" evidence="3"/>
<dbReference type="InterPro" id="IPR010218">
    <property type="entry name" value="NADH_DH_suC"/>
</dbReference>
<dbReference type="GO" id="GO:0048038">
    <property type="term" value="F:quinone binding"/>
    <property type="evidence" value="ECO:0007669"/>
    <property type="project" value="UniProtKB-KW"/>
</dbReference>
<dbReference type="AlphaFoldDB" id="A0A4D7JQD5"/>
<evidence type="ECO:0000313" key="8">
    <source>
        <dbReference type="Proteomes" id="UP000298616"/>
    </source>
</evidence>